<accession>A0ABT1MVG4</accession>
<proteinExistence type="predicted"/>
<dbReference type="RefSeq" id="WP_255330300.1">
    <property type="nucleotide sequence ID" value="NZ_JAKZEU010000004.1"/>
</dbReference>
<comment type="caution">
    <text evidence="2">The sequence shown here is derived from an EMBL/GenBank/DDBJ whole genome shotgun (WGS) entry which is preliminary data.</text>
</comment>
<name>A0ABT1MVG4_9RHOB</name>
<gene>
    <name evidence="2" type="ORF">MLD63_12780</name>
</gene>
<evidence type="ECO:0008006" key="4">
    <source>
        <dbReference type="Google" id="ProtNLM"/>
    </source>
</evidence>
<keyword evidence="3" id="KW-1185">Reference proteome</keyword>
<dbReference type="EMBL" id="JAKZEU010000004">
    <property type="protein sequence ID" value="MCQ0971298.1"/>
    <property type="molecule type" value="Genomic_DNA"/>
</dbReference>
<evidence type="ECO:0000313" key="3">
    <source>
        <dbReference type="Proteomes" id="UP001203945"/>
    </source>
</evidence>
<evidence type="ECO:0000313" key="2">
    <source>
        <dbReference type="EMBL" id="MCQ0971298.1"/>
    </source>
</evidence>
<reference evidence="2 3" key="1">
    <citation type="submission" date="2022-03" db="EMBL/GenBank/DDBJ databases">
        <authorList>
            <person name="He Y."/>
        </authorList>
    </citation>
    <scope>NUCLEOTIDE SEQUENCE [LARGE SCALE GENOMIC DNA]</scope>
    <source>
        <strain evidence="2 3">TK19116</strain>
    </source>
</reference>
<sequence length="63" mass="7267">METADLDHRLSELERHYASASADHRRRVAARLRAILSLEDASSRRSLQRTETTEVDLFDNMPV</sequence>
<organism evidence="2 3">
    <name type="scientific">Paracoccus albicereus</name>
    <dbReference type="NCBI Taxonomy" id="2922394"/>
    <lineage>
        <taxon>Bacteria</taxon>
        <taxon>Pseudomonadati</taxon>
        <taxon>Pseudomonadota</taxon>
        <taxon>Alphaproteobacteria</taxon>
        <taxon>Rhodobacterales</taxon>
        <taxon>Paracoccaceae</taxon>
        <taxon>Paracoccus</taxon>
    </lineage>
</organism>
<evidence type="ECO:0000256" key="1">
    <source>
        <dbReference type="SAM" id="MobiDB-lite"/>
    </source>
</evidence>
<dbReference type="Proteomes" id="UP001203945">
    <property type="component" value="Unassembled WGS sequence"/>
</dbReference>
<protein>
    <recommendedName>
        <fullName evidence="4">DUF465 domain-containing protein</fullName>
    </recommendedName>
</protein>
<feature type="region of interest" description="Disordered" evidence="1">
    <location>
        <begin position="41"/>
        <end position="63"/>
    </location>
</feature>